<dbReference type="InterPro" id="IPR037590">
    <property type="entry name" value="WDR24"/>
</dbReference>
<evidence type="ECO:0000256" key="7">
    <source>
        <dbReference type="SAM" id="MobiDB-lite"/>
    </source>
</evidence>
<feature type="region of interest" description="Disordered" evidence="7">
    <location>
        <begin position="849"/>
        <end position="984"/>
    </location>
</feature>
<gene>
    <name evidence="8" type="ORF">NLI96_g1068</name>
</gene>
<keyword evidence="2" id="KW-0479">Metal-binding</keyword>
<evidence type="ECO:0000256" key="4">
    <source>
        <dbReference type="ARBA" id="ARBA00022771"/>
    </source>
</evidence>
<dbReference type="PANTHER" id="PTHR46200">
    <property type="entry name" value="GATOR COMPLEX PROTEIN WDR24"/>
    <property type="match status" value="1"/>
</dbReference>
<feature type="region of interest" description="Disordered" evidence="7">
    <location>
        <begin position="1183"/>
        <end position="1209"/>
    </location>
</feature>
<dbReference type="GO" id="GO:0005774">
    <property type="term" value="C:vacuolar membrane"/>
    <property type="evidence" value="ECO:0007669"/>
    <property type="project" value="TreeGrafter"/>
</dbReference>
<feature type="compositionally biased region" description="Polar residues" evidence="7">
    <location>
        <begin position="946"/>
        <end position="959"/>
    </location>
</feature>
<comment type="caution">
    <text evidence="8">The sequence shown here is derived from an EMBL/GenBank/DDBJ whole genome shotgun (WGS) entry which is preliminary data.</text>
</comment>
<feature type="region of interest" description="Disordered" evidence="7">
    <location>
        <begin position="655"/>
        <end position="739"/>
    </location>
</feature>
<keyword evidence="3" id="KW-0677">Repeat</keyword>
<feature type="compositionally biased region" description="Low complexity" evidence="7">
    <location>
        <begin position="752"/>
        <end position="767"/>
    </location>
</feature>
<feature type="compositionally biased region" description="Pro residues" evidence="7">
    <location>
        <begin position="1279"/>
        <end position="1288"/>
    </location>
</feature>
<feature type="compositionally biased region" description="Low complexity" evidence="7">
    <location>
        <begin position="694"/>
        <end position="704"/>
    </location>
</feature>
<protein>
    <submittedName>
        <fullName evidence="8">Uncharacterized protein</fullName>
    </submittedName>
</protein>
<reference evidence="8" key="1">
    <citation type="submission" date="2022-07" db="EMBL/GenBank/DDBJ databases">
        <title>Genome Sequence of Physisporinus lineatus.</title>
        <authorList>
            <person name="Buettner E."/>
        </authorList>
    </citation>
    <scope>NUCLEOTIDE SEQUENCE</scope>
    <source>
        <strain evidence="8">VT162</strain>
    </source>
</reference>
<feature type="compositionally biased region" description="Basic and acidic residues" evidence="7">
    <location>
        <begin position="964"/>
        <end position="984"/>
    </location>
</feature>
<dbReference type="GO" id="GO:0061700">
    <property type="term" value="C:GATOR2 complex"/>
    <property type="evidence" value="ECO:0007669"/>
    <property type="project" value="TreeGrafter"/>
</dbReference>
<feature type="compositionally biased region" description="Basic and acidic residues" evidence="7">
    <location>
        <begin position="657"/>
        <end position="669"/>
    </location>
</feature>
<keyword evidence="4" id="KW-0863">Zinc-finger</keyword>
<name>A0AAD5VBJ4_9APHY</name>
<dbReference type="SMART" id="SM00320">
    <property type="entry name" value="WD40"/>
    <property type="match status" value="2"/>
</dbReference>
<keyword evidence="5" id="KW-0862">Zinc</keyword>
<evidence type="ECO:0000256" key="2">
    <source>
        <dbReference type="ARBA" id="ARBA00022723"/>
    </source>
</evidence>
<feature type="region of interest" description="Disordered" evidence="7">
    <location>
        <begin position="748"/>
        <end position="767"/>
    </location>
</feature>
<accession>A0AAD5VBJ4</accession>
<keyword evidence="9" id="KW-1185">Reference proteome</keyword>
<feature type="region of interest" description="Disordered" evidence="7">
    <location>
        <begin position="610"/>
        <end position="636"/>
    </location>
</feature>
<sequence length="1356" mass="147025">MPIATLPSSRRPSLTATATVPTLIIPDVYSDSRTHGHQGSTKHARLPKVAAVGGGLISKGPDGERCVVAGNQSLRILRMSNPGVDVSNSDHKSIVGRGGYRIDASRNMWKGSGLKSDSTTTDVVWTCGEFSNKILTSARNGELIMWDLNKSGPSKYERRTRDHLRAIHKIGYSAALRQYCVTCSMDGELRVWDLRDLRKSIMRIRQMSSIRTVAASPLASRPMQVFTGLDNGTLFRWDLDMAQRGQLAKIPLAHNGNILTMDWSLPSSVLTAKVATAQVPTSTWLGGVWDLSSVTSDPHMSKTPTYTLHTSYPIRKVLWRPGDTFECELAVVSNADTPGSGSADSASPSVVPSPHMTPNMLPTDLRNLTPVVSAPLDEKSVGSGGSESPPNVTAKNGSGDPVEVWDVRRGYVAKWRVRGSAFEGGATGLFVLSSVNYQSHNSNHVVDIAFGDAYTIWTQHASGSFSQFDLRQATRPLDAIPRTSATWDVSGSMVFVADKPSKFELPFDDIHPERRQATVERKGKVKILGDKSHQVTSQAVGQFSAVGLTDDIEVFVKLAEGYVYEGEDRESICAHNAEVALDAGKPEAAQTWLLLESLLTDLVTPTHTTATTPALSPLSNMQPLLPQTPSTAALHSAAPSSATVLGNSYSSRTASFDFDHPQSAKKEKGSPGSLSRRSFEKFTSGGYLSPQRITPTSSTASSPRRPTHPLPASMLAKRGSISGASSIPPPRPRLFSNSHHRRPSINAASIHSTAPSESSSKSGPLSASFRETSLKDVGDGALSDDDDETDDCLSDDGRSDGHSIGQSGNDSYYYYSGSSHQPSIASSKGTIDIPVSPFLYPHSRSIVGSHVHPTPSPLSRVAGKHDWTEDEGDEEGDSPSPPLTDESDDCSTDEEVDSVSRRDVKGKGVQRSKPRTRGKGVTSPRLPSASILNHSHSARPPKLTKQESSSSIRTVTAINSPLPDSEKSSHRDARRNSGGIRERDFASYSASASFTVGKPDPPKPSTASFLSRGRLRSSLSADFTRDAEGRICRVGNSIDRYSTMATPVARGKSVEEEQAKEVERRLRDIGWQSMRESIEVLADEVGVFLSLLHQLLGQDRHRSQGDIQMCTMLSLVAPEELKITKSRLIRFLEAYIDILVRLRLHTTAAYMRKYAPVEDVKSTTSLETTIYTSCGKCGRPMTRPATGRQLTTTPITSTTPLDGHDNGMILKPRTKPKPNGSYGFCLSCKETSTFCSICHLPVRALLFKCPVCMHGGHQSCYQNYYMRKPLIETMNLQPVQPPQPPARPSPRGRPLSKNVDPEMGDDSGSKDVDEDVNVSAPKVVGPNPLIYGHACAAGCGHYCWATNELSYAQEID</sequence>
<feature type="region of interest" description="Disordered" evidence="7">
    <location>
        <begin position="775"/>
        <end position="831"/>
    </location>
</feature>
<dbReference type="SUPFAM" id="SSF50978">
    <property type="entry name" value="WD40 repeat-like"/>
    <property type="match status" value="1"/>
</dbReference>
<evidence type="ECO:0000256" key="3">
    <source>
        <dbReference type="ARBA" id="ARBA00022737"/>
    </source>
</evidence>
<evidence type="ECO:0000256" key="6">
    <source>
        <dbReference type="PROSITE-ProRule" id="PRU00221"/>
    </source>
</evidence>
<keyword evidence="1 6" id="KW-0853">WD repeat</keyword>
<feature type="compositionally biased region" description="Acidic residues" evidence="7">
    <location>
        <begin position="868"/>
        <end position="877"/>
    </location>
</feature>
<dbReference type="PROSITE" id="PS50082">
    <property type="entry name" value="WD_REPEATS_2"/>
    <property type="match status" value="1"/>
</dbReference>
<evidence type="ECO:0000256" key="1">
    <source>
        <dbReference type="ARBA" id="ARBA00022574"/>
    </source>
</evidence>
<feature type="repeat" description="WD" evidence="6">
    <location>
        <begin position="160"/>
        <end position="202"/>
    </location>
</feature>
<evidence type="ECO:0000313" key="8">
    <source>
        <dbReference type="EMBL" id="KAJ3490940.1"/>
    </source>
</evidence>
<proteinExistence type="predicted"/>
<feature type="compositionally biased region" description="Polar residues" evidence="7">
    <location>
        <begin position="820"/>
        <end position="829"/>
    </location>
</feature>
<feature type="compositionally biased region" description="Low complexity" evidence="7">
    <location>
        <begin position="338"/>
        <end position="354"/>
    </location>
</feature>
<dbReference type="GO" id="GO:0016239">
    <property type="term" value="P:positive regulation of macroautophagy"/>
    <property type="evidence" value="ECO:0007669"/>
    <property type="project" value="TreeGrafter"/>
</dbReference>
<feature type="region of interest" description="Disordered" evidence="7">
    <location>
        <begin position="336"/>
        <end position="400"/>
    </location>
</feature>
<feature type="region of interest" description="Disordered" evidence="7">
    <location>
        <begin position="1276"/>
        <end position="1317"/>
    </location>
</feature>
<dbReference type="PANTHER" id="PTHR46200:SF1">
    <property type="entry name" value="GATOR COMPLEX PROTEIN WDR24"/>
    <property type="match status" value="1"/>
</dbReference>
<dbReference type="Proteomes" id="UP001212997">
    <property type="component" value="Unassembled WGS sequence"/>
</dbReference>
<dbReference type="GO" id="GO:1904263">
    <property type="term" value="P:positive regulation of TORC1 signaling"/>
    <property type="evidence" value="ECO:0007669"/>
    <property type="project" value="TreeGrafter"/>
</dbReference>
<dbReference type="InterPro" id="IPR019775">
    <property type="entry name" value="WD40_repeat_CS"/>
</dbReference>
<feature type="compositionally biased region" description="Basic residues" evidence="7">
    <location>
        <begin position="908"/>
        <end position="918"/>
    </location>
</feature>
<dbReference type="EMBL" id="JANAWD010000020">
    <property type="protein sequence ID" value="KAJ3490940.1"/>
    <property type="molecule type" value="Genomic_DNA"/>
</dbReference>
<feature type="compositionally biased region" description="Polar residues" evidence="7">
    <location>
        <begin position="619"/>
        <end position="636"/>
    </location>
</feature>
<evidence type="ECO:0000256" key="5">
    <source>
        <dbReference type="ARBA" id="ARBA00022833"/>
    </source>
</evidence>
<dbReference type="PROSITE" id="PS00678">
    <property type="entry name" value="WD_REPEATS_1"/>
    <property type="match status" value="1"/>
</dbReference>
<dbReference type="InterPro" id="IPR001680">
    <property type="entry name" value="WD40_rpt"/>
</dbReference>
<dbReference type="InterPro" id="IPR036322">
    <property type="entry name" value="WD40_repeat_dom_sf"/>
</dbReference>
<feature type="compositionally biased region" description="Low complexity" evidence="7">
    <location>
        <begin position="1191"/>
        <end position="1200"/>
    </location>
</feature>
<dbReference type="Gene3D" id="2.130.10.10">
    <property type="entry name" value="YVTN repeat-like/Quinoprotein amine dehydrogenase"/>
    <property type="match status" value="1"/>
</dbReference>
<feature type="compositionally biased region" description="Acidic residues" evidence="7">
    <location>
        <begin position="782"/>
        <end position="794"/>
    </location>
</feature>
<feature type="region of interest" description="Disordered" evidence="7">
    <location>
        <begin position="992"/>
        <end position="1011"/>
    </location>
</feature>
<feature type="compositionally biased region" description="Polar residues" evidence="7">
    <location>
        <begin position="386"/>
        <end position="396"/>
    </location>
</feature>
<organism evidence="8 9">
    <name type="scientific">Meripilus lineatus</name>
    <dbReference type="NCBI Taxonomy" id="2056292"/>
    <lineage>
        <taxon>Eukaryota</taxon>
        <taxon>Fungi</taxon>
        <taxon>Dikarya</taxon>
        <taxon>Basidiomycota</taxon>
        <taxon>Agaricomycotina</taxon>
        <taxon>Agaricomycetes</taxon>
        <taxon>Polyporales</taxon>
        <taxon>Meripilaceae</taxon>
        <taxon>Meripilus</taxon>
    </lineage>
</organism>
<evidence type="ECO:0000313" key="9">
    <source>
        <dbReference type="Proteomes" id="UP001212997"/>
    </source>
</evidence>
<dbReference type="GO" id="GO:0005829">
    <property type="term" value="C:cytosol"/>
    <property type="evidence" value="ECO:0007669"/>
    <property type="project" value="TreeGrafter"/>
</dbReference>
<dbReference type="InterPro" id="IPR015943">
    <property type="entry name" value="WD40/YVTN_repeat-like_dom_sf"/>
</dbReference>
<dbReference type="GO" id="GO:0008270">
    <property type="term" value="F:zinc ion binding"/>
    <property type="evidence" value="ECO:0007669"/>
    <property type="project" value="UniProtKB-KW"/>
</dbReference>
<feature type="compositionally biased region" description="Acidic residues" evidence="7">
    <location>
        <begin position="885"/>
        <end position="897"/>
    </location>
</feature>